<feature type="domain" description="CHAT" evidence="1">
    <location>
        <begin position="736"/>
        <end position="1012"/>
    </location>
</feature>
<evidence type="ECO:0000313" key="3">
    <source>
        <dbReference type="Proteomes" id="UP001500064"/>
    </source>
</evidence>
<proteinExistence type="predicted"/>
<gene>
    <name evidence="2" type="ORF">GCM10009733_049080</name>
</gene>
<dbReference type="Gene3D" id="1.25.40.10">
    <property type="entry name" value="Tetratricopeptide repeat domain"/>
    <property type="match status" value="2"/>
</dbReference>
<protein>
    <recommendedName>
        <fullName evidence="1">CHAT domain-containing protein</fullName>
    </recommendedName>
</protein>
<dbReference type="Proteomes" id="UP001500064">
    <property type="component" value="Unassembled WGS sequence"/>
</dbReference>
<accession>A0ABN2FHJ1</accession>
<comment type="caution">
    <text evidence="2">The sequence shown here is derived from an EMBL/GenBank/DDBJ whole genome shotgun (WGS) entry which is preliminary data.</text>
</comment>
<dbReference type="InterPro" id="IPR024983">
    <property type="entry name" value="CHAT_dom"/>
</dbReference>
<organism evidence="2 3">
    <name type="scientific">Nonomuraea maheshkhaliensis</name>
    <dbReference type="NCBI Taxonomy" id="419590"/>
    <lineage>
        <taxon>Bacteria</taxon>
        <taxon>Bacillati</taxon>
        <taxon>Actinomycetota</taxon>
        <taxon>Actinomycetes</taxon>
        <taxon>Streptosporangiales</taxon>
        <taxon>Streptosporangiaceae</taxon>
        <taxon>Nonomuraea</taxon>
    </lineage>
</organism>
<name>A0ABN2FHJ1_9ACTN</name>
<dbReference type="PANTHER" id="PTHR19959">
    <property type="entry name" value="KINESIN LIGHT CHAIN"/>
    <property type="match status" value="1"/>
</dbReference>
<sequence length="1013" mass="108658">MAALRRRLEQTVSQQNVQTLLNDAALREASKLARVIDVNADIEADHVLGIFHWLRYQALPIGSDKEDLDRAVWYLEPVYRAQPEAVPEELHSVYEQFDREEQEQRASQGGLGGNVTALLEALMDNEGDEHEQAALRGTALLLSYRQNGQLPLLREAVDLFRSAAAAVPDDDPGMATHLANLGVALQMLFERTGDTAVLAEKVASGRKAVDVSPADDPELAGRLDDLAEALRELSERTGDANRMAESVDVARAAIAVTSNDHPDRPARLLQLGLALLTIFERTGDTDTLTESVDLSRQAVAATPENDTALAARLSGLGITLLRLYERTGELAVLTEAVQAGRDAVAATPSDHVKREVIESNLGVALFRLFERTQDSNHLAEAVQAARGALAATPDHHPARARNLTHLAIALLQLSERTGDPEGLAEAIRVGREAVTVSRDDDPDLSGRLTNLGVALEASLALEENAEHLTEARQAYRRAGNNTAAEPIVRIIAFRQSALLAGPDDAGRQEALTAVEEAVALLPQLTPRALARGDREHRLEAVGALAGVAAAVSLDAGRAERAAELLEATRGVLVADLVDARSSDLGQLRSRAPELAAAFEDLRHRREALDRRDAATAGRELTEARRGAQAEWAQLIGRIRAVEGFAGFLDTPDIGALTAQAADGPIVYIFANSGQRSDAVILTGDPGRPVRTVRLGLLTEEAAAAQANRLLTACRDTGNPVLPLAARITAQKTILDVLAWLWDVVTEPVLAELGYFGADRDWPRVWWCPVGVLGYLPLHAAGHHDDPSRTVLDRVVSSYTPTVRALAYARSHPPRSATGTVVIAVPDAPGTPTLNEVGAEADTVTAFIPGARRPAHPTRDQVLAALAASPIAHFACHGIANWAEPGRSSLILYDHQTAPLTVADISARYLSGALAYLSACDTTVSSPTLTDEAIHLTGAFHLAGYQSVVGTLWPIDDRAAHQLTTDFYRHLTRDGTAPPDTGRTAHALHQAVRNQRARYGAAPTLWAAYTHTGV</sequence>
<evidence type="ECO:0000259" key="1">
    <source>
        <dbReference type="Pfam" id="PF12770"/>
    </source>
</evidence>
<keyword evidence="3" id="KW-1185">Reference proteome</keyword>
<dbReference type="InterPro" id="IPR011990">
    <property type="entry name" value="TPR-like_helical_dom_sf"/>
</dbReference>
<dbReference type="EMBL" id="BAAAMU010000036">
    <property type="protein sequence ID" value="GAA1646128.1"/>
    <property type="molecule type" value="Genomic_DNA"/>
</dbReference>
<dbReference type="PANTHER" id="PTHR19959:SF119">
    <property type="entry name" value="FUNGAL LIPASE-LIKE DOMAIN-CONTAINING PROTEIN"/>
    <property type="match status" value="1"/>
</dbReference>
<dbReference type="Pfam" id="PF12770">
    <property type="entry name" value="CHAT"/>
    <property type="match status" value="1"/>
</dbReference>
<reference evidence="2 3" key="1">
    <citation type="journal article" date="2019" name="Int. J. Syst. Evol. Microbiol.">
        <title>The Global Catalogue of Microorganisms (GCM) 10K type strain sequencing project: providing services to taxonomists for standard genome sequencing and annotation.</title>
        <authorList>
            <consortium name="The Broad Institute Genomics Platform"/>
            <consortium name="The Broad Institute Genome Sequencing Center for Infectious Disease"/>
            <person name="Wu L."/>
            <person name="Ma J."/>
        </authorList>
    </citation>
    <scope>NUCLEOTIDE SEQUENCE [LARGE SCALE GENOMIC DNA]</scope>
    <source>
        <strain evidence="2 3">JCM 13929</strain>
    </source>
</reference>
<evidence type="ECO:0000313" key="2">
    <source>
        <dbReference type="EMBL" id="GAA1646128.1"/>
    </source>
</evidence>